<proteinExistence type="inferred from homology"/>
<keyword evidence="7 8" id="KW-0472">Membrane</keyword>
<reference evidence="9 10" key="1">
    <citation type="submission" date="2016-08" db="EMBL/GenBank/DDBJ databases">
        <title>Novel Firmicutes and Novel Genomes.</title>
        <authorList>
            <person name="Poppleton D.I."/>
            <person name="Gribaldo S."/>
        </authorList>
    </citation>
    <scope>NUCLEOTIDE SEQUENCE [LARGE SCALE GENOMIC DNA]</scope>
    <source>
        <strain evidence="9 10">CTT3</strain>
    </source>
</reference>
<keyword evidence="10" id="KW-1185">Reference proteome</keyword>
<dbReference type="PIRSF" id="PIRSF037497">
    <property type="entry name" value="MreD_Clostridium/Treponema_prd"/>
    <property type="match status" value="1"/>
</dbReference>
<evidence type="ECO:0000256" key="8">
    <source>
        <dbReference type="SAM" id="Phobius"/>
    </source>
</evidence>
<evidence type="ECO:0000256" key="3">
    <source>
        <dbReference type="ARBA" id="ARBA00022475"/>
    </source>
</evidence>
<gene>
    <name evidence="9" type="ORF">BET03_09825</name>
</gene>
<comment type="similarity">
    <text evidence="2">Belongs to the MreD family.</text>
</comment>
<dbReference type="EMBL" id="MCIB01000007">
    <property type="protein sequence ID" value="RKD33202.1"/>
    <property type="molecule type" value="Genomic_DNA"/>
</dbReference>
<keyword evidence="6 8" id="KW-1133">Transmembrane helix</keyword>
<comment type="caution">
    <text evidence="9">The sequence shown here is derived from an EMBL/GenBank/DDBJ whole genome shotgun (WGS) entry which is preliminary data.</text>
</comment>
<evidence type="ECO:0000313" key="10">
    <source>
        <dbReference type="Proteomes" id="UP000284177"/>
    </source>
</evidence>
<comment type="subcellular location">
    <subcellularLocation>
        <location evidence="1">Cell membrane</location>
        <topology evidence="1">Multi-pass membrane protein</topology>
    </subcellularLocation>
</comment>
<dbReference type="AlphaFoldDB" id="A0A419T6Y2"/>
<feature type="transmembrane region" description="Helical" evidence="8">
    <location>
        <begin position="95"/>
        <end position="121"/>
    </location>
</feature>
<dbReference type="Pfam" id="PF04093">
    <property type="entry name" value="MreD"/>
    <property type="match status" value="1"/>
</dbReference>
<keyword evidence="5" id="KW-0133">Cell shape</keyword>
<dbReference type="GO" id="GO:0005886">
    <property type="term" value="C:plasma membrane"/>
    <property type="evidence" value="ECO:0007669"/>
    <property type="project" value="UniProtKB-SubCell"/>
</dbReference>
<dbReference type="RefSeq" id="WP_207666036.1">
    <property type="nucleotide sequence ID" value="NZ_MCIB01000007.1"/>
</dbReference>
<evidence type="ECO:0000256" key="4">
    <source>
        <dbReference type="ARBA" id="ARBA00022692"/>
    </source>
</evidence>
<dbReference type="GO" id="GO:0008360">
    <property type="term" value="P:regulation of cell shape"/>
    <property type="evidence" value="ECO:0007669"/>
    <property type="project" value="UniProtKB-KW"/>
</dbReference>
<keyword evidence="3" id="KW-1003">Cell membrane</keyword>
<keyword evidence="4 8" id="KW-0812">Transmembrane</keyword>
<dbReference type="InterPro" id="IPR017225">
    <property type="entry name" value="Cell_shape_determin_MreD_prd"/>
</dbReference>
<evidence type="ECO:0000256" key="1">
    <source>
        <dbReference type="ARBA" id="ARBA00004651"/>
    </source>
</evidence>
<dbReference type="Proteomes" id="UP000284177">
    <property type="component" value="Unassembled WGS sequence"/>
</dbReference>
<protein>
    <submittedName>
        <fullName evidence="9">Rod shape-determining protein MreD</fullName>
    </submittedName>
</protein>
<evidence type="ECO:0000313" key="9">
    <source>
        <dbReference type="EMBL" id="RKD33202.1"/>
    </source>
</evidence>
<sequence length="171" mass="19827">MKKRTIFVILVINLILQSTLFQFIKIFNIIPNTSLILIVSFALLKGEKFGAYIGLFTGLLQDILYSDAIGVFAFVYFIIGYSVGWMNQKVFKDNLFIPFIFTILATVSYHLFYGFIMYFLAVDIHGFAIIKSILIPELIINSLLSMFIYSKIRNLNTKPSTNYKMLMRMRR</sequence>
<accession>A0A419T6Y2</accession>
<organism evidence="9 10">
    <name type="scientific">Thermohalobacter berrensis</name>
    <dbReference type="NCBI Taxonomy" id="99594"/>
    <lineage>
        <taxon>Bacteria</taxon>
        <taxon>Bacillati</taxon>
        <taxon>Bacillota</taxon>
        <taxon>Tissierellia</taxon>
        <taxon>Tissierellales</taxon>
        <taxon>Thermohalobacteraceae</taxon>
        <taxon>Thermohalobacter</taxon>
    </lineage>
</organism>
<dbReference type="InterPro" id="IPR007227">
    <property type="entry name" value="Cell_shape_determining_MreD"/>
</dbReference>
<name>A0A419T6Y2_9FIRM</name>
<evidence type="ECO:0000256" key="7">
    <source>
        <dbReference type="ARBA" id="ARBA00023136"/>
    </source>
</evidence>
<evidence type="ECO:0000256" key="5">
    <source>
        <dbReference type="ARBA" id="ARBA00022960"/>
    </source>
</evidence>
<feature type="transmembrane region" description="Helical" evidence="8">
    <location>
        <begin position="63"/>
        <end position="83"/>
    </location>
</feature>
<evidence type="ECO:0000256" key="6">
    <source>
        <dbReference type="ARBA" id="ARBA00022989"/>
    </source>
</evidence>
<evidence type="ECO:0000256" key="2">
    <source>
        <dbReference type="ARBA" id="ARBA00007776"/>
    </source>
</evidence>
<dbReference type="NCBIfam" id="TIGR03426">
    <property type="entry name" value="shape_MreD"/>
    <property type="match status" value="1"/>
</dbReference>
<feature type="transmembrane region" description="Helical" evidence="8">
    <location>
        <begin position="127"/>
        <end position="149"/>
    </location>
</feature>